<feature type="compositionally biased region" description="Polar residues" evidence="1">
    <location>
        <begin position="85"/>
        <end position="95"/>
    </location>
</feature>
<feature type="region of interest" description="Disordered" evidence="1">
    <location>
        <begin position="85"/>
        <end position="111"/>
    </location>
</feature>
<protein>
    <submittedName>
        <fullName evidence="2">Uncharacterized protein</fullName>
    </submittedName>
</protein>
<feature type="region of interest" description="Disordered" evidence="1">
    <location>
        <begin position="396"/>
        <end position="429"/>
    </location>
</feature>
<dbReference type="AlphaFoldDB" id="A0A0K8VRD5"/>
<accession>A0A0K8VRD5</accession>
<dbReference type="EMBL" id="GDHF01010870">
    <property type="protein sequence ID" value="JAI41444.1"/>
    <property type="molecule type" value="Transcribed_RNA"/>
</dbReference>
<evidence type="ECO:0000256" key="1">
    <source>
        <dbReference type="SAM" id="MobiDB-lite"/>
    </source>
</evidence>
<feature type="region of interest" description="Disordered" evidence="1">
    <location>
        <begin position="44"/>
        <end position="71"/>
    </location>
</feature>
<reference evidence="2" key="1">
    <citation type="submission" date="2015-06" db="EMBL/GenBank/DDBJ databases">
        <authorList>
            <person name="Hoefler B.C."/>
            <person name="Straight P.D."/>
        </authorList>
    </citation>
    <scope>NUCLEOTIDE SEQUENCE</scope>
</reference>
<sequence>MSNQSEVDYDKQFQDDLAKATALSLEQQALDDYRRAKKYGTAAHYYSERAQTQSPSFQPMHSVPQRQQSTESAKAFYAQLRTRYQQSRGNSNDIGTSAAPPIPPSRRHSEANNNVSLNVAAVTAASRERSQTPPATLLESDLISFSSPTSKESQSNTFEKLIEDLQKLQTTTPQTALMPFGPVAAAPITPMHAAVGYRHAGTPTHNVALLQHYAASAGGAAPGAVAVGGAGAGNSMQLVPFTPTSAQQKVPLTSDELQKLYNMPLQQQQHQQQQQYYQQHQQQQYMAAIMPAGVAYPPARAGYVPTVGGFTAPTHAANYTQSAPATAAAAGAFTPPQFPPTVSHYGFQYGALPGSSTPYYGAAGNVAVAAAPMPLSKSQSAAAAILSNGGNGANYTPSTAGSGAAGLRRQTPPARKPPRTGSDLIDLSQEDDSRVSVLEAFDPLLNADEEVWKK</sequence>
<feature type="compositionally biased region" description="Polar residues" evidence="1">
    <location>
        <begin position="49"/>
        <end position="71"/>
    </location>
</feature>
<evidence type="ECO:0000313" key="2">
    <source>
        <dbReference type="EMBL" id="JAI41444.1"/>
    </source>
</evidence>
<name>A0A0K8VRD5_BACLA</name>
<gene>
    <name evidence="2" type="ORF">c2_g1_i2</name>
</gene>
<dbReference type="OrthoDB" id="67688at2759"/>
<proteinExistence type="predicted"/>
<organism evidence="2">
    <name type="scientific">Bactrocera latifrons</name>
    <name type="common">Malaysian fruit fly</name>
    <name type="synonym">Chaetodacus latifrons</name>
    <dbReference type="NCBI Taxonomy" id="174628"/>
    <lineage>
        <taxon>Eukaryota</taxon>
        <taxon>Metazoa</taxon>
        <taxon>Ecdysozoa</taxon>
        <taxon>Arthropoda</taxon>
        <taxon>Hexapoda</taxon>
        <taxon>Insecta</taxon>
        <taxon>Pterygota</taxon>
        <taxon>Neoptera</taxon>
        <taxon>Endopterygota</taxon>
        <taxon>Diptera</taxon>
        <taxon>Brachycera</taxon>
        <taxon>Muscomorpha</taxon>
        <taxon>Tephritoidea</taxon>
        <taxon>Tephritidae</taxon>
        <taxon>Bactrocera</taxon>
        <taxon>Bactrocera</taxon>
    </lineage>
</organism>